<dbReference type="AlphaFoldDB" id="A0A8R1TLZ2"/>
<organism evidence="2 3">
    <name type="scientific">Onchocerca volvulus</name>
    <dbReference type="NCBI Taxonomy" id="6282"/>
    <lineage>
        <taxon>Eukaryota</taxon>
        <taxon>Metazoa</taxon>
        <taxon>Ecdysozoa</taxon>
        <taxon>Nematoda</taxon>
        <taxon>Chromadorea</taxon>
        <taxon>Rhabditida</taxon>
        <taxon>Spirurina</taxon>
        <taxon>Spiruromorpha</taxon>
        <taxon>Filarioidea</taxon>
        <taxon>Onchocercidae</taxon>
        <taxon>Onchocerca</taxon>
    </lineage>
</organism>
<evidence type="ECO:0000313" key="3">
    <source>
        <dbReference type="Proteomes" id="UP000024404"/>
    </source>
</evidence>
<dbReference type="EnsemblMetazoa" id="OVOC1240.1">
    <property type="protein sequence ID" value="OVOC1240.1"/>
    <property type="gene ID" value="WBGene00238049"/>
</dbReference>
<accession>A0A8R1TLZ2</accession>
<evidence type="ECO:0000313" key="2">
    <source>
        <dbReference type="EnsemblMetazoa" id="OVOC1240.1"/>
    </source>
</evidence>
<reference evidence="3" key="1">
    <citation type="submission" date="2013-10" db="EMBL/GenBank/DDBJ databases">
        <title>Genome sequencing of Onchocerca volvulus.</title>
        <authorList>
            <person name="Cotton J."/>
            <person name="Tsai J."/>
            <person name="Stanley E."/>
            <person name="Tracey A."/>
            <person name="Holroyd N."/>
            <person name="Lustigman S."/>
            <person name="Berriman M."/>
        </authorList>
    </citation>
    <scope>NUCLEOTIDE SEQUENCE</scope>
</reference>
<feature type="compositionally biased region" description="Polar residues" evidence="1">
    <location>
        <begin position="192"/>
        <end position="205"/>
    </location>
</feature>
<name>A0A8R1TLZ2_ONCVO</name>
<proteinExistence type="predicted"/>
<evidence type="ECO:0000256" key="1">
    <source>
        <dbReference type="SAM" id="MobiDB-lite"/>
    </source>
</evidence>
<dbReference type="Proteomes" id="UP000024404">
    <property type="component" value="Unassembled WGS sequence"/>
</dbReference>
<sequence>MDEWRRQCGGGGCDDDDTRPEFDSFLLDASTAVTLLHLSSSIMTSCHRSVKKKSLEHDFICKRLNIEQSTSGNDAYLNCRLAALLTPLFQSFVGIRFPTHNNQVVLIFTAYGSRRKSTTKENTIFEKASGKNRVASRTSYTGIPKSYSAKIFGALKLLDPTNITQAQQLMNQFVNVMFQRSAQTQEHDSDENTMNMPMFSRQTGR</sequence>
<feature type="region of interest" description="Disordered" evidence="1">
    <location>
        <begin position="182"/>
        <end position="205"/>
    </location>
</feature>
<dbReference type="EMBL" id="CMVM020000034">
    <property type="status" value="NOT_ANNOTATED_CDS"/>
    <property type="molecule type" value="Genomic_DNA"/>
</dbReference>
<reference evidence="2" key="2">
    <citation type="submission" date="2022-06" db="UniProtKB">
        <authorList>
            <consortium name="EnsemblMetazoa"/>
        </authorList>
    </citation>
    <scope>IDENTIFICATION</scope>
</reference>
<protein>
    <submittedName>
        <fullName evidence="2">Uncharacterized protein</fullName>
    </submittedName>
</protein>
<keyword evidence="3" id="KW-1185">Reference proteome</keyword>